<gene>
    <name evidence="1" type="ORF">Maq22A_c27720</name>
</gene>
<sequence length="95" mass="10857">MRVISNKSLVDFATLHPAAAKPLQAWRKIVESNTFSSFSGLKSTFNSTDRVGAFYIFDISGNKYRIVASIHFNTQKLFIRHVFTHKEYDAWNACP</sequence>
<reference evidence="2" key="2">
    <citation type="submission" date="2015-01" db="EMBL/GenBank/DDBJ databases">
        <title>Complete genome sequence of Methylobacterium aquaticum strain 22A.</title>
        <authorList>
            <person name="Tani A."/>
            <person name="Ogura Y."/>
            <person name="Hayashi T."/>
        </authorList>
    </citation>
    <scope>NUCLEOTIDE SEQUENCE [LARGE SCALE GENOMIC DNA]</scope>
    <source>
        <strain evidence="2">MA-22A</strain>
    </source>
</reference>
<dbReference type="GO" id="GO:0003723">
    <property type="term" value="F:RNA binding"/>
    <property type="evidence" value="ECO:0007669"/>
    <property type="project" value="InterPro"/>
</dbReference>
<organism evidence="1 2">
    <name type="scientific">Methylobacterium aquaticum</name>
    <dbReference type="NCBI Taxonomy" id="270351"/>
    <lineage>
        <taxon>Bacteria</taxon>
        <taxon>Pseudomonadati</taxon>
        <taxon>Pseudomonadota</taxon>
        <taxon>Alphaproteobacteria</taxon>
        <taxon>Hyphomicrobiales</taxon>
        <taxon>Methylobacteriaceae</taxon>
        <taxon>Methylobacterium</taxon>
    </lineage>
</organism>
<dbReference type="AlphaFoldDB" id="A0A1Y0ZBM8"/>
<dbReference type="InterPro" id="IPR018669">
    <property type="entry name" value="Toxin_HigB"/>
</dbReference>
<dbReference type="OrthoDB" id="9799912at2"/>
<accession>A0A1Y0ZBM8</accession>
<evidence type="ECO:0000313" key="2">
    <source>
        <dbReference type="Proteomes" id="UP000061432"/>
    </source>
</evidence>
<dbReference type="KEGG" id="maqu:Maq22A_c27720"/>
<dbReference type="Proteomes" id="UP000061432">
    <property type="component" value="Chromosome"/>
</dbReference>
<dbReference type="GO" id="GO:0110001">
    <property type="term" value="C:toxin-antitoxin complex"/>
    <property type="evidence" value="ECO:0007669"/>
    <property type="project" value="InterPro"/>
</dbReference>
<proteinExistence type="predicted"/>
<name>A0A1Y0ZBM8_9HYPH</name>
<dbReference type="Pfam" id="PF09907">
    <property type="entry name" value="HigB_toxin"/>
    <property type="match status" value="1"/>
</dbReference>
<dbReference type="EMBL" id="AP014704">
    <property type="protein sequence ID" value="BAR47050.1"/>
    <property type="molecule type" value="Genomic_DNA"/>
</dbReference>
<evidence type="ECO:0000313" key="1">
    <source>
        <dbReference type="EMBL" id="BAR47050.1"/>
    </source>
</evidence>
<dbReference type="STRING" id="270351.Maq22A_c27720"/>
<dbReference type="GO" id="GO:0004519">
    <property type="term" value="F:endonuclease activity"/>
    <property type="evidence" value="ECO:0007669"/>
    <property type="project" value="InterPro"/>
</dbReference>
<reference evidence="1 2" key="1">
    <citation type="journal article" date="2015" name="Genome Announc.">
        <title>Complete Genome Sequence of Methylobacterium aquaticum Strain 22A, Isolated from Racomitrium japonicum Moss.</title>
        <authorList>
            <person name="Tani A."/>
            <person name="Ogura Y."/>
            <person name="Hayashi T."/>
            <person name="Kimbara K."/>
        </authorList>
    </citation>
    <scope>NUCLEOTIDE SEQUENCE [LARGE SCALE GENOMIC DNA]</scope>
    <source>
        <strain evidence="1 2">MA-22A</strain>
    </source>
</reference>
<dbReference type="RefSeq" id="WP_082742349.1">
    <property type="nucleotide sequence ID" value="NZ_AP014704.1"/>
</dbReference>
<protein>
    <submittedName>
        <fullName evidence="1">Uncharacterized protein conserved in bacteria</fullName>
    </submittedName>
</protein>